<dbReference type="PANTHER" id="PTHR43798">
    <property type="entry name" value="MONOACYLGLYCEROL LIPASE"/>
    <property type="match status" value="1"/>
</dbReference>
<dbReference type="Gene3D" id="3.40.50.1820">
    <property type="entry name" value="alpha/beta hydrolase"/>
    <property type="match status" value="1"/>
</dbReference>
<dbReference type="InterPro" id="IPR050266">
    <property type="entry name" value="AB_hydrolase_sf"/>
</dbReference>
<dbReference type="EMBL" id="SHLY01000001">
    <property type="protein sequence ID" value="TAA48611.1"/>
    <property type="molecule type" value="Genomic_DNA"/>
</dbReference>
<feature type="domain" description="AB hydrolase-1" evidence="1">
    <location>
        <begin position="36"/>
        <end position="140"/>
    </location>
</feature>
<dbReference type="PRINTS" id="PR00111">
    <property type="entry name" value="ABHYDROLASE"/>
</dbReference>
<keyword evidence="3" id="KW-1185">Reference proteome</keyword>
<dbReference type="Pfam" id="PF00561">
    <property type="entry name" value="Abhydrolase_1"/>
    <property type="match status" value="1"/>
</dbReference>
<gene>
    <name evidence="2" type="ORF">EXY25_05165</name>
</gene>
<dbReference type="GO" id="GO:0016787">
    <property type="term" value="F:hydrolase activity"/>
    <property type="evidence" value="ECO:0007669"/>
    <property type="project" value="UniProtKB-KW"/>
</dbReference>
<reference evidence="3" key="1">
    <citation type="submission" date="2019-02" db="EMBL/GenBank/DDBJ databases">
        <title>Draft genome sequence of Muricauda sp. 176CP4-71.</title>
        <authorList>
            <person name="Park J.-S."/>
        </authorList>
    </citation>
    <scope>NUCLEOTIDE SEQUENCE [LARGE SCALE GENOMIC DNA]</scope>
    <source>
        <strain evidence="3">176GS2-150</strain>
    </source>
</reference>
<evidence type="ECO:0000313" key="3">
    <source>
        <dbReference type="Proteomes" id="UP000292544"/>
    </source>
</evidence>
<dbReference type="InterPro" id="IPR000073">
    <property type="entry name" value="AB_hydrolase_1"/>
</dbReference>
<organism evidence="2 3">
    <name type="scientific">Corallincola spongiicola</name>
    <dbReference type="NCBI Taxonomy" id="2520508"/>
    <lineage>
        <taxon>Bacteria</taxon>
        <taxon>Pseudomonadati</taxon>
        <taxon>Pseudomonadota</taxon>
        <taxon>Gammaproteobacteria</taxon>
        <taxon>Alteromonadales</taxon>
        <taxon>Psychromonadaceae</taxon>
        <taxon>Corallincola</taxon>
    </lineage>
</organism>
<dbReference type="Proteomes" id="UP000292544">
    <property type="component" value="Unassembled WGS sequence"/>
</dbReference>
<accession>A0ABY1WV32</accession>
<dbReference type="SUPFAM" id="SSF53474">
    <property type="entry name" value="alpha/beta-Hydrolases"/>
    <property type="match status" value="1"/>
</dbReference>
<dbReference type="PANTHER" id="PTHR43798:SF33">
    <property type="entry name" value="HYDROLASE, PUTATIVE (AFU_ORTHOLOGUE AFUA_2G14860)-RELATED"/>
    <property type="match status" value="1"/>
</dbReference>
<sequence>MRQTAIRCHCLIYEHQLNVEGRLIAALSTSASVPDNPLLCLHGWLDNAASFIPMMQAAPSLPWLAIDWPGHGGSAHREGHYHLVDYVDDLYGVQRLFDSKLSIVGHSLGGLVASIYAGSFPEKVRRLVSIEAVGPMAWPAESAPQILRKAMISRRKQAVTKRCYHSLVDAVAARMAAQACLPREAAELLVERNLIRDGGRWYWRSDPKLRTLSPLRITSEQAEAWVRAIRCPTLIIEGQSGFQEVKLAIHERLGWFADARHKQLVGGHHLHMERGGDTVELIRDFV</sequence>
<dbReference type="InterPro" id="IPR029058">
    <property type="entry name" value="AB_hydrolase_fold"/>
</dbReference>
<proteinExistence type="predicted"/>
<comment type="caution">
    <text evidence="2">The sequence shown here is derived from an EMBL/GenBank/DDBJ whole genome shotgun (WGS) entry which is preliminary data.</text>
</comment>
<name>A0ABY1WV32_9GAMM</name>
<keyword evidence="2" id="KW-0378">Hydrolase</keyword>
<evidence type="ECO:0000313" key="2">
    <source>
        <dbReference type="EMBL" id="TAA48611.1"/>
    </source>
</evidence>
<protein>
    <submittedName>
        <fullName evidence="2">Alpha/beta hydrolase</fullName>
    </submittedName>
</protein>
<evidence type="ECO:0000259" key="1">
    <source>
        <dbReference type="Pfam" id="PF00561"/>
    </source>
</evidence>